<name>A0A345HM47_9ACTN</name>
<accession>A0A345HM47</accession>
<organism evidence="6 7">
    <name type="scientific">Streptomyces paludis</name>
    <dbReference type="NCBI Taxonomy" id="2282738"/>
    <lineage>
        <taxon>Bacteria</taxon>
        <taxon>Bacillati</taxon>
        <taxon>Actinomycetota</taxon>
        <taxon>Actinomycetes</taxon>
        <taxon>Kitasatosporales</taxon>
        <taxon>Streptomycetaceae</taxon>
        <taxon>Streptomyces</taxon>
    </lineage>
</organism>
<keyword evidence="1" id="KW-0540">Nuclease</keyword>
<dbReference type="Proteomes" id="UP000253868">
    <property type="component" value="Chromosome"/>
</dbReference>
<dbReference type="GO" id="GO:0016787">
    <property type="term" value="F:hydrolase activity"/>
    <property type="evidence" value="ECO:0007669"/>
    <property type="project" value="UniProtKB-KW"/>
</dbReference>
<dbReference type="Gene3D" id="3.40.50.1010">
    <property type="entry name" value="5'-nuclease"/>
    <property type="match status" value="1"/>
</dbReference>
<gene>
    <name evidence="6" type="ORF">DVK44_08750</name>
</gene>
<dbReference type="KEGG" id="spad:DVK44_08750"/>
<keyword evidence="2" id="KW-0479">Metal-binding</keyword>
<dbReference type="Pfam" id="PF01850">
    <property type="entry name" value="PIN"/>
    <property type="match status" value="1"/>
</dbReference>
<evidence type="ECO:0000259" key="5">
    <source>
        <dbReference type="Pfam" id="PF01850"/>
    </source>
</evidence>
<evidence type="ECO:0000313" key="6">
    <source>
        <dbReference type="EMBL" id="AXG77771.1"/>
    </source>
</evidence>
<evidence type="ECO:0000256" key="1">
    <source>
        <dbReference type="ARBA" id="ARBA00022722"/>
    </source>
</evidence>
<protein>
    <submittedName>
        <fullName evidence="6">PIN domain-containing protein</fullName>
    </submittedName>
</protein>
<dbReference type="InterPro" id="IPR029060">
    <property type="entry name" value="PIN-like_dom_sf"/>
</dbReference>
<evidence type="ECO:0000256" key="4">
    <source>
        <dbReference type="ARBA" id="ARBA00022842"/>
    </source>
</evidence>
<dbReference type="EMBL" id="CP031194">
    <property type="protein sequence ID" value="AXG77771.1"/>
    <property type="molecule type" value="Genomic_DNA"/>
</dbReference>
<dbReference type="OrthoDB" id="3292949at2"/>
<keyword evidence="3" id="KW-0378">Hydrolase</keyword>
<reference evidence="7" key="1">
    <citation type="submission" date="2018-07" db="EMBL/GenBank/DDBJ databases">
        <authorList>
            <person name="Zhao J."/>
        </authorList>
    </citation>
    <scope>NUCLEOTIDE SEQUENCE [LARGE SCALE GENOMIC DNA]</scope>
    <source>
        <strain evidence="7">GSSD-12</strain>
    </source>
</reference>
<feature type="domain" description="PIN" evidence="5">
    <location>
        <begin position="25"/>
        <end position="137"/>
    </location>
</feature>
<dbReference type="InterPro" id="IPR002716">
    <property type="entry name" value="PIN_dom"/>
</dbReference>
<keyword evidence="4" id="KW-0460">Magnesium</keyword>
<sequence>MAPARRESRARDKERSVNRTVSALVLDSEGFSAWIMEDRKVGRLIDSAQRNETDLVISANTIIEVTHAGTKMSRLNWLLSRVKVEPVTENSAKAAARLLKDAGLHGHKYAIDATVAEVALRQEGHIALLTSDIDDMAKLCGDRVHLIAV</sequence>
<evidence type="ECO:0000313" key="7">
    <source>
        <dbReference type="Proteomes" id="UP000253868"/>
    </source>
</evidence>
<dbReference type="GO" id="GO:0004518">
    <property type="term" value="F:nuclease activity"/>
    <property type="evidence" value="ECO:0007669"/>
    <property type="project" value="UniProtKB-KW"/>
</dbReference>
<evidence type="ECO:0000256" key="2">
    <source>
        <dbReference type="ARBA" id="ARBA00022723"/>
    </source>
</evidence>
<dbReference type="GO" id="GO:0046872">
    <property type="term" value="F:metal ion binding"/>
    <property type="evidence" value="ECO:0007669"/>
    <property type="project" value="UniProtKB-KW"/>
</dbReference>
<keyword evidence="7" id="KW-1185">Reference proteome</keyword>
<proteinExistence type="predicted"/>
<dbReference type="AlphaFoldDB" id="A0A345HM47"/>
<evidence type="ECO:0000256" key="3">
    <source>
        <dbReference type="ARBA" id="ARBA00022801"/>
    </source>
</evidence>
<dbReference type="SUPFAM" id="SSF88723">
    <property type="entry name" value="PIN domain-like"/>
    <property type="match status" value="1"/>
</dbReference>